<proteinExistence type="predicted"/>
<protein>
    <submittedName>
        <fullName evidence="1">Uncharacterized protein</fullName>
    </submittedName>
</protein>
<evidence type="ECO:0000313" key="2">
    <source>
        <dbReference type="Proteomes" id="UP000298327"/>
    </source>
</evidence>
<comment type="caution">
    <text evidence="1">The sequence shown here is derived from an EMBL/GenBank/DDBJ whole genome shotgun (WGS) entry which is preliminary data.</text>
</comment>
<keyword evidence="2" id="KW-1185">Reference proteome</keyword>
<dbReference type="AlphaFoldDB" id="A0A4Y9Z9Q7"/>
<organism evidence="1 2">
    <name type="scientific">Dentipellis fragilis</name>
    <dbReference type="NCBI Taxonomy" id="205917"/>
    <lineage>
        <taxon>Eukaryota</taxon>
        <taxon>Fungi</taxon>
        <taxon>Dikarya</taxon>
        <taxon>Basidiomycota</taxon>
        <taxon>Agaricomycotina</taxon>
        <taxon>Agaricomycetes</taxon>
        <taxon>Russulales</taxon>
        <taxon>Hericiaceae</taxon>
        <taxon>Dentipellis</taxon>
    </lineage>
</organism>
<sequence length="90" mass="10433">MRPSLPRLLRIVPRSAVTPQAARKRVKIYEEIPKELRVQPTLLQVLQKRRDEAGADYPPNIRIEPVVSKQTFSGVKPDAREPLRNVLRER</sequence>
<name>A0A4Y9Z9Q7_9AGAM</name>
<accession>A0A4Y9Z9Q7</accession>
<dbReference type="Proteomes" id="UP000298327">
    <property type="component" value="Unassembled WGS sequence"/>
</dbReference>
<evidence type="ECO:0000313" key="1">
    <source>
        <dbReference type="EMBL" id="TFY70521.1"/>
    </source>
</evidence>
<dbReference type="EMBL" id="SEOQ01000097">
    <property type="protein sequence ID" value="TFY70521.1"/>
    <property type="molecule type" value="Genomic_DNA"/>
</dbReference>
<gene>
    <name evidence="1" type="ORF">EVG20_g2478</name>
</gene>
<reference evidence="1 2" key="1">
    <citation type="submission" date="2019-02" db="EMBL/GenBank/DDBJ databases">
        <title>Genome sequencing of the rare red list fungi Dentipellis fragilis.</title>
        <authorList>
            <person name="Buettner E."/>
            <person name="Kellner H."/>
        </authorList>
    </citation>
    <scope>NUCLEOTIDE SEQUENCE [LARGE SCALE GENOMIC DNA]</scope>
    <source>
        <strain evidence="1 2">DSM 105465</strain>
    </source>
</reference>
<dbReference type="OrthoDB" id="3237970at2759"/>